<evidence type="ECO:0000256" key="7">
    <source>
        <dbReference type="SAM" id="SignalP"/>
    </source>
</evidence>
<dbReference type="Gene3D" id="3.10.100.10">
    <property type="entry name" value="Mannose-Binding Protein A, subunit A"/>
    <property type="match status" value="1"/>
</dbReference>
<dbReference type="RefSeq" id="XP_018009334.2">
    <property type="nucleotide sequence ID" value="XM_018153845.2"/>
</dbReference>
<dbReference type="InterPro" id="IPR007110">
    <property type="entry name" value="Ig-like_dom"/>
</dbReference>
<evidence type="ECO:0000259" key="10">
    <source>
        <dbReference type="PROSITE" id="PS50261"/>
    </source>
</evidence>
<dbReference type="PANTHER" id="PTHR47767">
    <property type="entry name" value="ADHESION G PROTEIN-COUPLED RECEPTOR G7"/>
    <property type="match status" value="1"/>
</dbReference>
<evidence type="ECO:0000313" key="13">
    <source>
        <dbReference type="RefSeq" id="XP_018009334.2"/>
    </source>
</evidence>
<feature type="transmembrane region" description="Helical" evidence="6">
    <location>
        <begin position="1701"/>
        <end position="1723"/>
    </location>
</feature>
<dbReference type="InterPro" id="IPR053066">
    <property type="entry name" value="ADGR_G7"/>
</dbReference>
<dbReference type="KEGG" id="hazt:108666894"/>
<evidence type="ECO:0000259" key="8">
    <source>
        <dbReference type="PROSITE" id="PS50041"/>
    </source>
</evidence>
<dbReference type="Gene3D" id="1.20.1070.10">
    <property type="entry name" value="Rhodopsin 7-helix transmembrane proteins"/>
    <property type="match status" value="1"/>
</dbReference>
<feature type="signal peptide" evidence="7">
    <location>
        <begin position="1"/>
        <end position="27"/>
    </location>
</feature>
<evidence type="ECO:0000313" key="12">
    <source>
        <dbReference type="Proteomes" id="UP000694843"/>
    </source>
</evidence>
<feature type="transmembrane region" description="Helical" evidence="6">
    <location>
        <begin position="1674"/>
        <end position="1695"/>
    </location>
</feature>
<dbReference type="CDD" id="cd00037">
    <property type="entry name" value="CLECT"/>
    <property type="match status" value="1"/>
</dbReference>
<dbReference type="GO" id="GO:0016020">
    <property type="term" value="C:membrane"/>
    <property type="evidence" value="ECO:0007669"/>
    <property type="project" value="UniProtKB-SubCell"/>
</dbReference>
<gene>
    <name evidence="13" type="primary">LOC108666894</name>
</gene>
<dbReference type="InterPro" id="IPR017981">
    <property type="entry name" value="GPCR_2-like_7TM"/>
</dbReference>
<feature type="domain" description="GAIN-B" evidence="9">
    <location>
        <begin position="1307"/>
        <end position="1467"/>
    </location>
</feature>
<evidence type="ECO:0000259" key="9">
    <source>
        <dbReference type="PROSITE" id="PS50221"/>
    </source>
</evidence>
<dbReference type="Pfam" id="PF00002">
    <property type="entry name" value="7tm_2"/>
    <property type="match status" value="1"/>
</dbReference>
<keyword evidence="12" id="KW-1185">Reference proteome</keyword>
<dbReference type="PROSITE" id="PS50221">
    <property type="entry name" value="GAIN_B"/>
    <property type="match status" value="1"/>
</dbReference>
<dbReference type="OrthoDB" id="10037534at2759"/>
<dbReference type="InterPro" id="IPR000203">
    <property type="entry name" value="GPS"/>
</dbReference>
<dbReference type="InterPro" id="IPR016186">
    <property type="entry name" value="C-type_lectin-like/link_sf"/>
</dbReference>
<organism evidence="12 13">
    <name type="scientific">Hyalella azteca</name>
    <name type="common">Amphipod</name>
    <dbReference type="NCBI Taxonomy" id="294128"/>
    <lineage>
        <taxon>Eukaryota</taxon>
        <taxon>Metazoa</taxon>
        <taxon>Ecdysozoa</taxon>
        <taxon>Arthropoda</taxon>
        <taxon>Crustacea</taxon>
        <taxon>Multicrustacea</taxon>
        <taxon>Malacostraca</taxon>
        <taxon>Eumalacostraca</taxon>
        <taxon>Peracarida</taxon>
        <taxon>Amphipoda</taxon>
        <taxon>Senticaudata</taxon>
        <taxon>Talitrida</taxon>
        <taxon>Talitroidea</taxon>
        <taxon>Hyalellidae</taxon>
        <taxon>Hyalella</taxon>
    </lineage>
</organism>
<feature type="transmembrane region" description="Helical" evidence="6">
    <location>
        <begin position="1543"/>
        <end position="1560"/>
    </location>
</feature>
<dbReference type="CDD" id="cd15040">
    <property type="entry name" value="7tmB2_Adhesion"/>
    <property type="match status" value="1"/>
</dbReference>
<dbReference type="SUPFAM" id="SSF56436">
    <property type="entry name" value="C-type lectin-like"/>
    <property type="match status" value="1"/>
</dbReference>
<feature type="domain" description="G-protein coupled receptors family 2 profile 2" evidence="10">
    <location>
        <begin position="1476"/>
        <end position="1725"/>
    </location>
</feature>
<dbReference type="Gene3D" id="2.60.220.50">
    <property type="match status" value="1"/>
</dbReference>
<dbReference type="GO" id="GO:0004930">
    <property type="term" value="F:G protein-coupled receptor activity"/>
    <property type="evidence" value="ECO:0007669"/>
    <property type="project" value="InterPro"/>
</dbReference>
<feature type="transmembrane region" description="Helical" evidence="6">
    <location>
        <begin position="1580"/>
        <end position="1602"/>
    </location>
</feature>
<protein>
    <submittedName>
        <fullName evidence="13">Uncharacterized protein LOC108666894</fullName>
    </submittedName>
</protein>
<accession>A0A8B7N7S5</accession>
<keyword evidence="2 6" id="KW-0812">Transmembrane</keyword>
<dbReference type="InterPro" id="IPR046338">
    <property type="entry name" value="GAIN_dom_sf"/>
</dbReference>
<dbReference type="SUPFAM" id="SSF81321">
    <property type="entry name" value="Family A G protein-coupled receptor-like"/>
    <property type="match status" value="1"/>
</dbReference>
<comment type="subcellular location">
    <subcellularLocation>
        <location evidence="1">Membrane</location>
        <topology evidence="1">Multi-pass membrane protein</topology>
    </subcellularLocation>
</comment>
<dbReference type="InterPro" id="IPR016187">
    <property type="entry name" value="CTDL_fold"/>
</dbReference>
<evidence type="ECO:0000256" key="3">
    <source>
        <dbReference type="ARBA" id="ARBA00022989"/>
    </source>
</evidence>
<dbReference type="PRINTS" id="PR00249">
    <property type="entry name" value="GPCRSECRETIN"/>
</dbReference>
<dbReference type="PROSITE" id="PS50261">
    <property type="entry name" value="G_PROTEIN_RECEP_F2_4"/>
    <property type="match status" value="1"/>
</dbReference>
<keyword evidence="5" id="KW-1015">Disulfide bond</keyword>
<dbReference type="PANTHER" id="PTHR47767:SF1">
    <property type="entry name" value="ADHESION G PROTEIN-COUPLED RECEPTOR G7"/>
    <property type="match status" value="1"/>
</dbReference>
<feature type="chain" id="PRO_5036918591" evidence="7">
    <location>
        <begin position="28"/>
        <end position="1812"/>
    </location>
</feature>
<dbReference type="GeneID" id="108666894"/>
<dbReference type="InterPro" id="IPR057244">
    <property type="entry name" value="GAIN_B"/>
</dbReference>
<sequence>MRLSWKLLKINLLRFLCLFQFSKPAWGENTNSLNLKDVANDHFNLNHHHQPAINFISGNLNASIKENQLLRSREVLMNLENPPTNNIDTSQSAAKREFSSRGNFASRGGELVFELLSSAAATASSTATSNASSTATANASSTATITASLRHSGGRRKPRNAVKSTAPLAPLQSCDVTGHGYPCLLWPRAKKSWAAAHRHCRQQGGFLFDDDVVQRQTEGSDGQIMRVREYLQTVMVNRSSLVWTSLTNHRGHYQRISQVPRIASFVSWATDEDVTEPHSSRCPALSVYSVEVEYRSSSCAEELTFACIVQPSWYHLNEAAGDVSEMELRVSSSVQTLDWMAVSSEEFLKLTLSCDLYNKSSGEKIVPMNWNVFWKKDYVYLGMNSSTIHPSTVHDPSKSRLLPVTGPGVDMMPVRQGTYSCESWSLHGNDTIKSNEVLLTLREWKTYILNVFTPDSTADPERLLNIVGGIYKHEFPFLDEMPKDLIVIENYSSGSELPSLLYKFHLYAKISSEMAMDIRMTRLNNILEKSFPGSSIKLAIACIRERHIDSRHNTITWPFTQAGPVYPERMQCQAKNGRPIPGICTPDFNHGAKIIPPPAHECLRFDACPRGYTNILTDLCVAVVASASWAQAFENAYVTGKENDIVDAELTKVDASTFYGLLTKILHEKSGQTISWVSLKRINKFGPLVSLKSAKNNIQLNNNLSWAPGHPMFEKECTGVDFISRQLFTLSCNDSLPYLTMVNITELVDGLTSRLSAEELGLVTSSPQCNMRHEPSLAPVYDTGRFTCIVPMNATPSNFEDAHRRCSSIGAQLPKPWIGFMNWVYKKLLADFHFQFVYMSSGILIGTEDDPEIQYYNWIPDPDFRKTDGIIERNGWRLVNSSIQGSPGLLCEIRETRTETPVLSLSLSNKEPFDVEITMMKNVIVGSLKCFVNGYLRPVSFSSSVQMVGTVQAPEFAKYGYFDCYAWAANPTRWVKSNTFLKRYPENVHAFAVKVHSSESAYNSSEDDNTFVSNEAKYNDCLAAKLQMDPELESGLHTSTNRMFSSPDGSVTGKYENVHLFVSAISPAYKTDHSYILQRLQTVSEEYKNCEVVEVRPIIGCPNDVYFESGSGQYLSFMETDNPGEFLPIELCVDENGSPVSRACLGGFQEGYFWSDVLSGVCSGSLSTTTKLLHELKNNSTLHNLANLSRLTKNARGLIAADVHYAALALQSAAQRPLNRNHSHELQLEDLVSTVDSVLRASNDIFRDLHDRLNTTNVFLESIEELTFKVSLDDSSHDIFKEASEPLVSVKRLALSSDSPITGYMDIKINGKSETRTLSSGFDESKNDGVMAKIVLPNHLTNRVLSQVRDNGSKTRVNLAFMVYRDGSLFVGDDSDYSQHTLNSYVIQATYKDYEVRDLEQPVVVSFKPLLESNDTICVFWDFNKNGRKGGWSQDGCIKSSEISNLTTCFCNHLTNFALLINFNNIELDQKHAIILSYLTTIGGLLSIFGLLMVFLTFCLFKKWRRSLTNKILVNLSIAVFFSMVIFLAGINQTQNLILCRSVAVSLHYFILASFGWMLVEGVHQYLKFVKVFAIYIPRFLWKASMCAWGLPVIPIVCMLVYDSALYDSRDQYSLGTLICWISPTGFKYGFLPPLVLTLSINLVLYILIINGAACQRPKIASNMSDRNLMINQLSMAVCVFFLLGFTWIFGLLTITGGGAVFPYLFTIFNTLQGFFIFVFHVCRERSVRRQWSAFFSVVTGSTVVTSSNASAAVFSHTRNTNGTFKNRASARALTAPDSPLVFTQNGKEVKNESFFVNQNNVKLVSATTGEP</sequence>
<dbReference type="PROSITE" id="PS50041">
    <property type="entry name" value="C_TYPE_LECTIN_2"/>
    <property type="match status" value="1"/>
</dbReference>
<evidence type="ECO:0000256" key="5">
    <source>
        <dbReference type="ARBA" id="ARBA00023157"/>
    </source>
</evidence>
<feature type="transmembrane region" description="Helical" evidence="6">
    <location>
        <begin position="1475"/>
        <end position="1500"/>
    </location>
</feature>
<keyword evidence="3 6" id="KW-1133">Transmembrane helix</keyword>
<evidence type="ECO:0000256" key="6">
    <source>
        <dbReference type="SAM" id="Phobius"/>
    </source>
</evidence>
<feature type="transmembrane region" description="Helical" evidence="6">
    <location>
        <begin position="1512"/>
        <end position="1531"/>
    </location>
</feature>
<dbReference type="Pfam" id="PF01825">
    <property type="entry name" value="GPS"/>
    <property type="match status" value="1"/>
</dbReference>
<evidence type="ECO:0000256" key="2">
    <source>
        <dbReference type="ARBA" id="ARBA00022692"/>
    </source>
</evidence>
<dbReference type="PROSITE" id="PS50835">
    <property type="entry name" value="IG_LIKE"/>
    <property type="match status" value="1"/>
</dbReference>
<dbReference type="GO" id="GO:0007166">
    <property type="term" value="P:cell surface receptor signaling pathway"/>
    <property type="evidence" value="ECO:0007669"/>
    <property type="project" value="InterPro"/>
</dbReference>
<dbReference type="Proteomes" id="UP000694843">
    <property type="component" value="Unplaced"/>
</dbReference>
<reference evidence="13" key="1">
    <citation type="submission" date="2025-08" db="UniProtKB">
        <authorList>
            <consortium name="RefSeq"/>
        </authorList>
    </citation>
    <scope>IDENTIFICATION</scope>
    <source>
        <tissue evidence="13">Whole organism</tissue>
    </source>
</reference>
<evidence type="ECO:0000256" key="1">
    <source>
        <dbReference type="ARBA" id="ARBA00004141"/>
    </source>
</evidence>
<dbReference type="InterPro" id="IPR000832">
    <property type="entry name" value="GPCR_2_secretin-like"/>
</dbReference>
<keyword evidence="4 6" id="KW-0472">Membrane</keyword>
<feature type="domain" description="C-type lectin" evidence="8">
    <location>
        <begin position="179"/>
        <end position="308"/>
    </location>
</feature>
<dbReference type="SMART" id="SM00303">
    <property type="entry name" value="GPS"/>
    <property type="match status" value="1"/>
</dbReference>
<evidence type="ECO:0000259" key="11">
    <source>
        <dbReference type="PROSITE" id="PS50835"/>
    </source>
</evidence>
<feature type="domain" description="Ig-like" evidence="11">
    <location>
        <begin position="311"/>
        <end position="440"/>
    </location>
</feature>
<proteinExistence type="predicted"/>
<name>A0A8B7N7S5_HYAAZ</name>
<dbReference type="InterPro" id="IPR001304">
    <property type="entry name" value="C-type_lectin-like"/>
</dbReference>
<feature type="transmembrane region" description="Helical" evidence="6">
    <location>
        <begin position="1631"/>
        <end position="1653"/>
    </location>
</feature>
<evidence type="ECO:0000256" key="4">
    <source>
        <dbReference type="ARBA" id="ARBA00023136"/>
    </source>
</evidence>
<keyword evidence="7" id="KW-0732">Signal</keyword>